<proteinExistence type="predicted"/>
<sequence>MATPAAAGAATPTAANAKTDTPEPSYAEATSSLERLKTQAALSDLDGEQMECQDTDEGDDIIPHDTDMPTTRIEQDEDKGDWQTVLTIRQKKSLARAGRETVGQIGSLPRARATHTKVSAMVNASIAELKERRGSSMQAIKKPMVVAPRPRGVKKTNRENKAAEKSASTRYTSKKSPTKSLKKGAAKKAQPAKKSMLLKKASLPKKPKKPAAKKAVTPKKTPKN</sequence>
<dbReference type="EMBL" id="CM023473">
    <property type="protein sequence ID" value="KAH7953667.1"/>
    <property type="molecule type" value="Genomic_DNA"/>
</dbReference>
<reference evidence="1" key="1">
    <citation type="submission" date="2020-05" db="EMBL/GenBank/DDBJ databases">
        <title>Large-scale comparative analyses of tick genomes elucidate their genetic diversity and vector capacities.</title>
        <authorList>
            <person name="Jia N."/>
            <person name="Wang J."/>
            <person name="Shi W."/>
            <person name="Du L."/>
            <person name="Sun Y."/>
            <person name="Zhan W."/>
            <person name="Jiang J."/>
            <person name="Wang Q."/>
            <person name="Zhang B."/>
            <person name="Ji P."/>
            <person name="Sakyi L.B."/>
            <person name="Cui X."/>
            <person name="Yuan T."/>
            <person name="Jiang B."/>
            <person name="Yang W."/>
            <person name="Lam T.T.-Y."/>
            <person name="Chang Q."/>
            <person name="Ding S."/>
            <person name="Wang X."/>
            <person name="Zhu J."/>
            <person name="Ruan X."/>
            <person name="Zhao L."/>
            <person name="Wei J."/>
            <person name="Que T."/>
            <person name="Du C."/>
            <person name="Cheng J."/>
            <person name="Dai P."/>
            <person name="Han X."/>
            <person name="Huang E."/>
            <person name="Gao Y."/>
            <person name="Liu J."/>
            <person name="Shao H."/>
            <person name="Ye R."/>
            <person name="Li L."/>
            <person name="Wei W."/>
            <person name="Wang X."/>
            <person name="Wang C."/>
            <person name="Yang T."/>
            <person name="Huo Q."/>
            <person name="Li W."/>
            <person name="Guo W."/>
            <person name="Chen H."/>
            <person name="Zhou L."/>
            <person name="Ni X."/>
            <person name="Tian J."/>
            <person name="Zhou Y."/>
            <person name="Sheng Y."/>
            <person name="Liu T."/>
            <person name="Pan Y."/>
            <person name="Xia L."/>
            <person name="Li J."/>
            <person name="Zhao F."/>
            <person name="Cao W."/>
        </authorList>
    </citation>
    <scope>NUCLEOTIDE SEQUENCE</scope>
    <source>
        <strain evidence="1">Dsil-2018</strain>
    </source>
</reference>
<comment type="caution">
    <text evidence="1">The sequence shown here is derived from an EMBL/GenBank/DDBJ whole genome shotgun (WGS) entry which is preliminary data.</text>
</comment>
<organism evidence="1 2">
    <name type="scientific">Dermacentor silvarum</name>
    <name type="common">Tick</name>
    <dbReference type="NCBI Taxonomy" id="543639"/>
    <lineage>
        <taxon>Eukaryota</taxon>
        <taxon>Metazoa</taxon>
        <taxon>Ecdysozoa</taxon>
        <taxon>Arthropoda</taxon>
        <taxon>Chelicerata</taxon>
        <taxon>Arachnida</taxon>
        <taxon>Acari</taxon>
        <taxon>Parasitiformes</taxon>
        <taxon>Ixodida</taxon>
        <taxon>Ixodoidea</taxon>
        <taxon>Ixodidae</taxon>
        <taxon>Rhipicephalinae</taxon>
        <taxon>Dermacentor</taxon>
    </lineage>
</organism>
<accession>A0ACB8CWU2</accession>
<gene>
    <name evidence="1" type="ORF">HPB49_010980</name>
</gene>
<name>A0ACB8CWU2_DERSI</name>
<protein>
    <submittedName>
        <fullName evidence="1">Uncharacterized protein</fullName>
    </submittedName>
</protein>
<evidence type="ECO:0000313" key="2">
    <source>
        <dbReference type="Proteomes" id="UP000821865"/>
    </source>
</evidence>
<dbReference type="Proteomes" id="UP000821865">
    <property type="component" value="Chromosome 4"/>
</dbReference>
<evidence type="ECO:0000313" key="1">
    <source>
        <dbReference type="EMBL" id="KAH7953667.1"/>
    </source>
</evidence>
<keyword evidence="2" id="KW-1185">Reference proteome</keyword>